<comment type="caution">
    <text evidence="2">The sequence shown here is derived from an EMBL/GenBank/DDBJ whole genome shotgun (WGS) entry which is preliminary data.</text>
</comment>
<dbReference type="InterPro" id="IPR011727">
    <property type="entry name" value="CHP02117"/>
</dbReference>
<evidence type="ECO:0000313" key="4">
    <source>
        <dbReference type="Proteomes" id="UP000758856"/>
    </source>
</evidence>
<sequence length="229" mass="23791">MDRARAARTIIAGLLGLIEALAVAGVLYLGAAATGSIAFGPSMTAMAGRRVTIFVVDNGYHIDLVLPTIDPSKDWRSLLDASPIATPGRNAPYVAFGWGSRTAYAEVGALTDLTVGAMLRALAFDRTVMHVLPVARVRADGANVRAVGIAAPLYAAMTARIDASFARDAEGRVQPLAGATQGYGDAYFAAVGAFSPVRTCNVWAGEMLRAGGVPVGDWPPFSAPLMKGL</sequence>
<evidence type="ECO:0000256" key="1">
    <source>
        <dbReference type="SAM" id="Phobius"/>
    </source>
</evidence>
<dbReference type="RefSeq" id="WP_204949598.1">
    <property type="nucleotide sequence ID" value="NZ_BSFF01000001.1"/>
</dbReference>
<dbReference type="EMBL" id="JAFBCY010000002">
    <property type="protein sequence ID" value="MBM7851192.1"/>
    <property type="molecule type" value="Genomic_DNA"/>
</dbReference>
<evidence type="ECO:0000313" key="2">
    <source>
        <dbReference type="EMBL" id="GLK54249.1"/>
    </source>
</evidence>
<gene>
    <name evidence="2" type="ORF">GCM10008170_02680</name>
    <name evidence="3" type="ORF">JOD31_001417</name>
</gene>
<evidence type="ECO:0000313" key="5">
    <source>
        <dbReference type="Proteomes" id="UP001143400"/>
    </source>
</evidence>
<dbReference type="AlphaFoldDB" id="A0A9W6IRX1"/>
<feature type="transmembrane region" description="Helical" evidence="1">
    <location>
        <begin position="12"/>
        <end position="39"/>
    </location>
</feature>
<organism evidence="2 5">
    <name type="scientific">Methylopila capsulata</name>
    <dbReference type="NCBI Taxonomy" id="61654"/>
    <lineage>
        <taxon>Bacteria</taxon>
        <taxon>Pseudomonadati</taxon>
        <taxon>Pseudomonadota</taxon>
        <taxon>Alphaproteobacteria</taxon>
        <taxon>Hyphomicrobiales</taxon>
        <taxon>Methylopilaceae</taxon>
        <taxon>Methylopila</taxon>
    </lineage>
</organism>
<accession>A0A9W6IRX1</accession>
<dbReference type="EMBL" id="BSFF01000001">
    <property type="protein sequence ID" value="GLK54249.1"/>
    <property type="molecule type" value="Genomic_DNA"/>
</dbReference>
<keyword evidence="1" id="KW-0812">Transmembrane</keyword>
<keyword evidence="4" id="KW-1185">Reference proteome</keyword>
<proteinExistence type="predicted"/>
<dbReference type="Pfam" id="PF09601">
    <property type="entry name" value="DUF2459"/>
    <property type="match status" value="1"/>
</dbReference>
<dbReference type="Proteomes" id="UP001143400">
    <property type="component" value="Unassembled WGS sequence"/>
</dbReference>
<reference evidence="2" key="3">
    <citation type="submission" date="2023-01" db="EMBL/GenBank/DDBJ databases">
        <authorList>
            <person name="Sun Q."/>
            <person name="Evtushenko L."/>
        </authorList>
    </citation>
    <scope>NUCLEOTIDE SEQUENCE</scope>
    <source>
        <strain evidence="2">VKM B-1606</strain>
    </source>
</reference>
<dbReference type="Proteomes" id="UP000758856">
    <property type="component" value="Unassembled WGS sequence"/>
</dbReference>
<name>A0A9W6IRX1_9HYPH</name>
<reference evidence="2" key="1">
    <citation type="journal article" date="2014" name="Int. J. Syst. Evol. Microbiol.">
        <title>Complete genome sequence of Corynebacterium casei LMG S-19264T (=DSM 44701T), isolated from a smear-ripened cheese.</title>
        <authorList>
            <consortium name="US DOE Joint Genome Institute (JGI-PGF)"/>
            <person name="Walter F."/>
            <person name="Albersmeier A."/>
            <person name="Kalinowski J."/>
            <person name="Ruckert C."/>
        </authorList>
    </citation>
    <scope>NUCLEOTIDE SEQUENCE</scope>
    <source>
        <strain evidence="2">VKM B-1606</strain>
    </source>
</reference>
<keyword evidence="1" id="KW-1133">Transmembrane helix</keyword>
<protein>
    <submittedName>
        <fullName evidence="3">Uncharacterized protein (TIGR02117 family)</fullName>
    </submittedName>
</protein>
<evidence type="ECO:0000313" key="3">
    <source>
        <dbReference type="EMBL" id="MBM7851192.1"/>
    </source>
</evidence>
<reference evidence="3 4" key="2">
    <citation type="submission" date="2021-01" db="EMBL/GenBank/DDBJ databases">
        <title>Genomic Encyclopedia of Type Strains, Phase IV (KMG-IV): sequencing the most valuable type-strain genomes for metagenomic binning, comparative biology and taxonomic classification.</title>
        <authorList>
            <person name="Goeker M."/>
        </authorList>
    </citation>
    <scope>NUCLEOTIDE SEQUENCE [LARGE SCALE GENOMIC DNA]</scope>
    <source>
        <strain evidence="3 4">DSM 6130</strain>
    </source>
</reference>
<dbReference type="NCBIfam" id="TIGR02117">
    <property type="entry name" value="chp_urease_rgn"/>
    <property type="match status" value="1"/>
</dbReference>
<keyword evidence="1" id="KW-0472">Membrane</keyword>